<dbReference type="GO" id="GO:0016853">
    <property type="term" value="F:isomerase activity"/>
    <property type="evidence" value="ECO:0007669"/>
    <property type="project" value="UniProtKB-KW"/>
</dbReference>
<reference evidence="2 3" key="1">
    <citation type="submission" date="2018-03" db="EMBL/GenBank/DDBJ databases">
        <title>Genomic Encyclopedia of Archaeal and Bacterial Type Strains, Phase II (KMG-II): from individual species to whole genera.</title>
        <authorList>
            <person name="Goeker M."/>
        </authorList>
    </citation>
    <scope>NUCLEOTIDE SEQUENCE [LARGE SCALE GENOMIC DNA]</scope>
    <source>
        <strain evidence="2 3">DSM 45416</strain>
    </source>
</reference>
<dbReference type="SUPFAM" id="SSF54427">
    <property type="entry name" value="NTF2-like"/>
    <property type="match status" value="1"/>
</dbReference>
<proteinExistence type="predicted"/>
<sequence length="120" mass="13410">MGLEQLVVDFFGRVRAGDRVGARALWAPDAVWHITGSHHLTGDHRIDAYLDLLGEWFRDHPDYRGEWVSSQSHGDDFVVVHARTTGGDRPGTATVLLVYRVADGLLQEGWALFADPRYPA</sequence>
<keyword evidence="2" id="KW-0413">Isomerase</keyword>
<organism evidence="2 3">
    <name type="scientific">Geodermatophilus tzadiensis</name>
    <dbReference type="NCBI Taxonomy" id="1137988"/>
    <lineage>
        <taxon>Bacteria</taxon>
        <taxon>Bacillati</taxon>
        <taxon>Actinomycetota</taxon>
        <taxon>Actinomycetes</taxon>
        <taxon>Geodermatophilales</taxon>
        <taxon>Geodermatophilaceae</taxon>
        <taxon>Geodermatophilus</taxon>
    </lineage>
</organism>
<dbReference type="InterPro" id="IPR032710">
    <property type="entry name" value="NTF2-like_dom_sf"/>
</dbReference>
<dbReference type="Pfam" id="PF12680">
    <property type="entry name" value="SnoaL_2"/>
    <property type="match status" value="1"/>
</dbReference>
<protein>
    <submittedName>
        <fullName evidence="2">Ketosteroid isomerase-like protein</fullName>
    </submittedName>
</protein>
<dbReference type="EMBL" id="PVTG01000002">
    <property type="protein sequence ID" value="PRY51075.1"/>
    <property type="molecule type" value="Genomic_DNA"/>
</dbReference>
<dbReference type="InterPro" id="IPR037401">
    <property type="entry name" value="SnoaL-like"/>
</dbReference>
<dbReference type="AlphaFoldDB" id="A0A2T0TZH8"/>
<dbReference type="Gene3D" id="3.10.450.50">
    <property type="match status" value="1"/>
</dbReference>
<evidence type="ECO:0000313" key="3">
    <source>
        <dbReference type="Proteomes" id="UP000239210"/>
    </source>
</evidence>
<accession>A0A2T0TZH8</accession>
<evidence type="ECO:0000313" key="2">
    <source>
        <dbReference type="EMBL" id="PRY51075.1"/>
    </source>
</evidence>
<keyword evidence="3" id="KW-1185">Reference proteome</keyword>
<name>A0A2T0TZH8_9ACTN</name>
<gene>
    <name evidence="2" type="ORF">LY71_102138</name>
</gene>
<dbReference type="Proteomes" id="UP000239210">
    <property type="component" value="Unassembled WGS sequence"/>
</dbReference>
<feature type="domain" description="SnoaL-like" evidence="1">
    <location>
        <begin position="7"/>
        <end position="107"/>
    </location>
</feature>
<evidence type="ECO:0000259" key="1">
    <source>
        <dbReference type="Pfam" id="PF12680"/>
    </source>
</evidence>
<comment type="caution">
    <text evidence="2">The sequence shown here is derived from an EMBL/GenBank/DDBJ whole genome shotgun (WGS) entry which is preliminary data.</text>
</comment>